<comment type="caution">
    <text evidence="2">The sequence shown here is derived from an EMBL/GenBank/DDBJ whole genome shotgun (WGS) entry which is preliminary data.</text>
</comment>
<accession>A0A8J5I6V2</accession>
<dbReference type="PANTHER" id="PTHR35320">
    <property type="entry name" value="ATP-DEPENDENT CLP PROTEASE ATP-BINDING SUBUNIT"/>
    <property type="match status" value="1"/>
</dbReference>
<evidence type="ECO:0000256" key="1">
    <source>
        <dbReference type="SAM" id="MobiDB-lite"/>
    </source>
</evidence>
<sequence>MSSTLNSSNLALLHTTRFMRRTRSVVSCSSAASPSNCKQDSGGHAELLQHKIKFETLRGCKLGISRYPDFEYNAEGGIGTATAAGTGGDALQVSFDITTLHIPPLSGTTTKFLGLPLPPFLNIVITPELFQGTISRVTGKVELQFKANFLFSVGSIYKAPPLVVETVLTSEESKGTMREDKGEGLDTGGRCKLVGVAVVDRIDDLFMNSFLGLPTECIAILNAKISISGPETSIATGGSHDHWGVAAATGLPPGAAVTTGLPLGKLRPEASRDHRFAPGGNRGHRFTTSGSRGQKPGGTKRGQAQPSATRHDHTRPGVARRDHAQPFEARRGHPSPRVASRDYMRPCSARPATRGAATK</sequence>
<proteinExistence type="predicted"/>
<protein>
    <submittedName>
        <fullName evidence="2">Uncharacterized protein</fullName>
    </submittedName>
</protein>
<dbReference type="Proteomes" id="UP000734854">
    <property type="component" value="Unassembled WGS sequence"/>
</dbReference>
<reference evidence="2 3" key="1">
    <citation type="submission" date="2020-08" db="EMBL/GenBank/DDBJ databases">
        <title>Plant Genome Project.</title>
        <authorList>
            <person name="Zhang R.-G."/>
        </authorList>
    </citation>
    <scope>NUCLEOTIDE SEQUENCE [LARGE SCALE GENOMIC DNA]</scope>
    <source>
        <tissue evidence="2">Rhizome</tissue>
    </source>
</reference>
<dbReference type="AlphaFoldDB" id="A0A8J5I6V2"/>
<keyword evidence="3" id="KW-1185">Reference proteome</keyword>
<evidence type="ECO:0000313" key="3">
    <source>
        <dbReference type="Proteomes" id="UP000734854"/>
    </source>
</evidence>
<dbReference type="EMBL" id="JACMSC010000001">
    <property type="protein sequence ID" value="KAG6538581.1"/>
    <property type="molecule type" value="Genomic_DNA"/>
</dbReference>
<feature type="region of interest" description="Disordered" evidence="1">
    <location>
        <begin position="271"/>
        <end position="359"/>
    </location>
</feature>
<gene>
    <name evidence="2" type="ORF">ZIOFF_003705</name>
</gene>
<feature type="compositionally biased region" description="Basic and acidic residues" evidence="1">
    <location>
        <begin position="309"/>
        <end position="331"/>
    </location>
</feature>
<organism evidence="2 3">
    <name type="scientific">Zingiber officinale</name>
    <name type="common">Ginger</name>
    <name type="synonym">Amomum zingiber</name>
    <dbReference type="NCBI Taxonomy" id="94328"/>
    <lineage>
        <taxon>Eukaryota</taxon>
        <taxon>Viridiplantae</taxon>
        <taxon>Streptophyta</taxon>
        <taxon>Embryophyta</taxon>
        <taxon>Tracheophyta</taxon>
        <taxon>Spermatophyta</taxon>
        <taxon>Magnoliopsida</taxon>
        <taxon>Liliopsida</taxon>
        <taxon>Zingiberales</taxon>
        <taxon>Zingiberaceae</taxon>
        <taxon>Zingiber</taxon>
    </lineage>
</organism>
<evidence type="ECO:0000313" key="2">
    <source>
        <dbReference type="EMBL" id="KAG6538581.1"/>
    </source>
</evidence>
<dbReference type="PANTHER" id="PTHR35320:SF1">
    <property type="entry name" value="ATP-DEPENDENT CLP PROTEASE ATP-BINDING SUBUNIT"/>
    <property type="match status" value="1"/>
</dbReference>
<name>A0A8J5I6V2_ZINOF</name>